<evidence type="ECO:0000259" key="5">
    <source>
        <dbReference type="PROSITE" id="PS01124"/>
    </source>
</evidence>
<keyword evidence="4" id="KW-0597">Phosphoprotein</keyword>
<dbReference type="Pfam" id="PF12833">
    <property type="entry name" value="HTH_18"/>
    <property type="match status" value="1"/>
</dbReference>
<evidence type="ECO:0000313" key="8">
    <source>
        <dbReference type="Proteomes" id="UP000723714"/>
    </source>
</evidence>
<dbReference type="EMBL" id="JABACJ020000013">
    <property type="protein sequence ID" value="MBU3876877.1"/>
    <property type="molecule type" value="Genomic_DNA"/>
</dbReference>
<keyword evidence="8" id="KW-1185">Reference proteome</keyword>
<evidence type="ECO:0000256" key="2">
    <source>
        <dbReference type="ARBA" id="ARBA00023125"/>
    </source>
</evidence>
<evidence type="ECO:0000256" key="4">
    <source>
        <dbReference type="PROSITE-ProRule" id="PRU00169"/>
    </source>
</evidence>
<keyword evidence="3" id="KW-0804">Transcription</keyword>
<dbReference type="RefSeq" id="WP_216242759.1">
    <property type="nucleotide sequence ID" value="NZ_JABACJ020000013.1"/>
</dbReference>
<dbReference type="CDD" id="cd17536">
    <property type="entry name" value="REC_YesN-like"/>
    <property type="match status" value="1"/>
</dbReference>
<feature type="domain" description="HTH araC/xylS-type" evidence="5">
    <location>
        <begin position="428"/>
        <end position="527"/>
    </location>
</feature>
<protein>
    <submittedName>
        <fullName evidence="7">Response regulator</fullName>
    </submittedName>
</protein>
<evidence type="ECO:0000256" key="3">
    <source>
        <dbReference type="ARBA" id="ARBA00023163"/>
    </source>
</evidence>
<reference evidence="7 8" key="1">
    <citation type="submission" date="2021-06" db="EMBL/GenBank/DDBJ databases">
        <title>Faecalicatena sp. nov. isolated from porcine feces.</title>
        <authorList>
            <person name="Oh B.S."/>
            <person name="Lee J.H."/>
        </authorList>
    </citation>
    <scope>NUCLEOTIDE SEQUENCE [LARGE SCALE GENOMIC DNA]</scope>
    <source>
        <strain evidence="7 8">AGMB00832</strain>
    </source>
</reference>
<dbReference type="InterPro" id="IPR018062">
    <property type="entry name" value="HTH_AraC-typ_CS"/>
</dbReference>
<dbReference type="PROSITE" id="PS01124">
    <property type="entry name" value="HTH_ARAC_FAMILY_2"/>
    <property type="match status" value="1"/>
</dbReference>
<dbReference type="Pfam" id="PF00072">
    <property type="entry name" value="Response_reg"/>
    <property type="match status" value="1"/>
</dbReference>
<dbReference type="SMART" id="SM00448">
    <property type="entry name" value="REC"/>
    <property type="match status" value="1"/>
</dbReference>
<dbReference type="PROSITE" id="PS50110">
    <property type="entry name" value="RESPONSE_REGULATORY"/>
    <property type="match status" value="1"/>
</dbReference>
<dbReference type="PROSITE" id="PS00041">
    <property type="entry name" value="HTH_ARAC_FAMILY_1"/>
    <property type="match status" value="1"/>
</dbReference>
<evidence type="ECO:0000256" key="1">
    <source>
        <dbReference type="ARBA" id="ARBA00023015"/>
    </source>
</evidence>
<dbReference type="SMART" id="SM00342">
    <property type="entry name" value="HTH_ARAC"/>
    <property type="match status" value="1"/>
</dbReference>
<gene>
    <name evidence="7" type="ORF">HGO97_013770</name>
</gene>
<dbReference type="PANTHER" id="PTHR43280:SF28">
    <property type="entry name" value="HTH-TYPE TRANSCRIPTIONAL ACTIVATOR RHAS"/>
    <property type="match status" value="1"/>
</dbReference>
<organism evidence="7 8">
    <name type="scientific">Faecalicatena faecalis</name>
    <dbReference type="NCBI Taxonomy" id="2726362"/>
    <lineage>
        <taxon>Bacteria</taxon>
        <taxon>Bacillati</taxon>
        <taxon>Bacillota</taxon>
        <taxon>Clostridia</taxon>
        <taxon>Lachnospirales</taxon>
        <taxon>Lachnospiraceae</taxon>
        <taxon>Faecalicatena</taxon>
    </lineage>
</organism>
<comment type="caution">
    <text evidence="7">The sequence shown here is derived from an EMBL/GenBank/DDBJ whole genome shotgun (WGS) entry which is preliminary data.</text>
</comment>
<dbReference type="Proteomes" id="UP000723714">
    <property type="component" value="Unassembled WGS sequence"/>
</dbReference>
<evidence type="ECO:0000313" key="7">
    <source>
        <dbReference type="EMBL" id="MBU3876877.1"/>
    </source>
</evidence>
<feature type="modified residue" description="4-aspartylphosphate" evidence="4">
    <location>
        <position position="57"/>
    </location>
</feature>
<feature type="domain" description="Response regulatory" evidence="6">
    <location>
        <begin position="5"/>
        <end position="122"/>
    </location>
</feature>
<dbReference type="PANTHER" id="PTHR43280">
    <property type="entry name" value="ARAC-FAMILY TRANSCRIPTIONAL REGULATOR"/>
    <property type="match status" value="1"/>
</dbReference>
<keyword evidence="1" id="KW-0805">Transcription regulation</keyword>
<dbReference type="InterPro" id="IPR001789">
    <property type="entry name" value="Sig_transdc_resp-reg_receiver"/>
</dbReference>
<name>A0ABS6D5J3_9FIRM</name>
<keyword evidence="2" id="KW-0238">DNA-binding</keyword>
<proteinExistence type="predicted"/>
<evidence type="ECO:0000259" key="6">
    <source>
        <dbReference type="PROSITE" id="PS50110"/>
    </source>
</evidence>
<sequence length="530" mass="61725">MELLTLYLVDDEPIILKGLLETYDWERMGFEVIGWARDGEEALLEIPVKEPDVVLTDVRMKKMDGLALIEKVKELDMKTNFVVISAYRDFEYAQKACQNGALSYLVKPIDEDELERTMSEIYEMCTEKKFKEKNYSLWEKVLLEDKDNFLNQMVGKYLDDAMEVQELEEFFISLSREKELRHSFAVITAGIDIAQRVVNQKEFDMKQYVLDTSLYKKIKEKYQVWTKKTQEGATCYIVDLGENGRIEHLKIILTDLRTELKGDMISTLSNSEKGLEGIKEAYVQSLHLFEVAAEAGAGLLSMEGKAPLKTKNQYSLDVETQILGALRKNDVEQMKRAYEKFVYILPEEENAVRVYLRRLAVRVEFSMEDSYGLSEEMKQSFRNFYDAVDTVMPPKGVNILYQLFLHIIELRSSMEESTTEQYFQDYIPVALEYIRVNLQDENLSIGSVSEHVYLNPVYFGRIFKNVMKMSFKRYVQNMRMEKAKEMILEDKESIANICVQVGIPNPSYFSQVFKQYTGILPSEYKRSLET</sequence>
<dbReference type="InterPro" id="IPR018060">
    <property type="entry name" value="HTH_AraC"/>
</dbReference>
<accession>A0ABS6D5J3</accession>